<dbReference type="EMBL" id="KN880557">
    <property type="protein sequence ID" value="KIY66348.1"/>
    <property type="molecule type" value="Genomic_DNA"/>
</dbReference>
<gene>
    <name evidence="1" type="ORF">CYLTODRAFT_423502</name>
</gene>
<dbReference type="AlphaFoldDB" id="A0A0D7B725"/>
<evidence type="ECO:0000313" key="2">
    <source>
        <dbReference type="Proteomes" id="UP000054007"/>
    </source>
</evidence>
<organism evidence="1 2">
    <name type="scientific">Cylindrobasidium torrendii FP15055 ss-10</name>
    <dbReference type="NCBI Taxonomy" id="1314674"/>
    <lineage>
        <taxon>Eukaryota</taxon>
        <taxon>Fungi</taxon>
        <taxon>Dikarya</taxon>
        <taxon>Basidiomycota</taxon>
        <taxon>Agaricomycotina</taxon>
        <taxon>Agaricomycetes</taxon>
        <taxon>Agaricomycetidae</taxon>
        <taxon>Agaricales</taxon>
        <taxon>Marasmiineae</taxon>
        <taxon>Physalacriaceae</taxon>
        <taxon>Cylindrobasidium</taxon>
    </lineage>
</organism>
<accession>A0A0D7B725</accession>
<evidence type="ECO:0000313" key="1">
    <source>
        <dbReference type="EMBL" id="KIY66348.1"/>
    </source>
</evidence>
<proteinExistence type="predicted"/>
<protein>
    <submittedName>
        <fullName evidence="1">Uncharacterized protein</fullName>
    </submittedName>
</protein>
<name>A0A0D7B725_9AGAR</name>
<keyword evidence="2" id="KW-1185">Reference proteome</keyword>
<reference evidence="1 2" key="1">
    <citation type="journal article" date="2015" name="Fungal Genet. Biol.">
        <title>Evolution of novel wood decay mechanisms in Agaricales revealed by the genome sequences of Fistulina hepatica and Cylindrobasidium torrendii.</title>
        <authorList>
            <person name="Floudas D."/>
            <person name="Held B.W."/>
            <person name="Riley R."/>
            <person name="Nagy L.G."/>
            <person name="Koehler G."/>
            <person name="Ransdell A.S."/>
            <person name="Younus H."/>
            <person name="Chow J."/>
            <person name="Chiniquy J."/>
            <person name="Lipzen A."/>
            <person name="Tritt A."/>
            <person name="Sun H."/>
            <person name="Haridas S."/>
            <person name="LaButti K."/>
            <person name="Ohm R.A."/>
            <person name="Kues U."/>
            <person name="Blanchette R.A."/>
            <person name="Grigoriev I.V."/>
            <person name="Minto R.E."/>
            <person name="Hibbett D.S."/>
        </authorList>
    </citation>
    <scope>NUCLEOTIDE SEQUENCE [LARGE SCALE GENOMIC DNA]</scope>
    <source>
        <strain evidence="1 2">FP15055 ss-10</strain>
    </source>
</reference>
<sequence>MAFRASASSIHNRVSGMLFNLFFFPKSFSKSPSCNPSSPLFNGAHSPVCYYHIRLLMASSSAARRPGRPTTYAQVLHGHHLSQSTSCPPIRFILAATGHTLYVHKALDYTV</sequence>
<dbReference type="Proteomes" id="UP000054007">
    <property type="component" value="Unassembled WGS sequence"/>
</dbReference>